<proteinExistence type="predicted"/>
<evidence type="ECO:0000313" key="2">
    <source>
        <dbReference type="Proteomes" id="UP001164539"/>
    </source>
</evidence>
<name>A0ACC1Y2R1_MELAZ</name>
<comment type="caution">
    <text evidence="1">The sequence shown here is derived from an EMBL/GenBank/DDBJ whole genome shotgun (WGS) entry which is preliminary data.</text>
</comment>
<organism evidence="1 2">
    <name type="scientific">Melia azedarach</name>
    <name type="common">Chinaberry tree</name>
    <dbReference type="NCBI Taxonomy" id="155640"/>
    <lineage>
        <taxon>Eukaryota</taxon>
        <taxon>Viridiplantae</taxon>
        <taxon>Streptophyta</taxon>
        <taxon>Embryophyta</taxon>
        <taxon>Tracheophyta</taxon>
        <taxon>Spermatophyta</taxon>
        <taxon>Magnoliopsida</taxon>
        <taxon>eudicotyledons</taxon>
        <taxon>Gunneridae</taxon>
        <taxon>Pentapetalae</taxon>
        <taxon>rosids</taxon>
        <taxon>malvids</taxon>
        <taxon>Sapindales</taxon>
        <taxon>Meliaceae</taxon>
        <taxon>Melia</taxon>
    </lineage>
</organism>
<reference evidence="1 2" key="1">
    <citation type="journal article" date="2023" name="Science">
        <title>Complex scaffold remodeling in plant triterpene biosynthesis.</title>
        <authorList>
            <person name="De La Pena R."/>
            <person name="Hodgson H."/>
            <person name="Liu J.C."/>
            <person name="Stephenson M.J."/>
            <person name="Martin A.C."/>
            <person name="Owen C."/>
            <person name="Harkess A."/>
            <person name="Leebens-Mack J."/>
            <person name="Jimenez L.E."/>
            <person name="Osbourn A."/>
            <person name="Sattely E.S."/>
        </authorList>
    </citation>
    <scope>NUCLEOTIDE SEQUENCE [LARGE SCALE GENOMIC DNA]</scope>
    <source>
        <strain evidence="2">cv. JPN11</strain>
        <tissue evidence="1">Leaf</tissue>
    </source>
</reference>
<evidence type="ECO:0000313" key="1">
    <source>
        <dbReference type="EMBL" id="KAJ4717903.1"/>
    </source>
</evidence>
<dbReference type="Proteomes" id="UP001164539">
    <property type="component" value="Chromosome 5"/>
</dbReference>
<dbReference type="EMBL" id="CM051398">
    <property type="protein sequence ID" value="KAJ4717903.1"/>
    <property type="molecule type" value="Genomic_DNA"/>
</dbReference>
<accession>A0ACC1Y2R1</accession>
<protein>
    <submittedName>
        <fullName evidence="1">General transcription factor 3C polypeptide 3-like isoform X1</fullName>
    </submittedName>
</protein>
<gene>
    <name evidence="1" type="ORF">OWV82_009657</name>
</gene>
<keyword evidence="2" id="KW-1185">Reference proteome</keyword>
<sequence length="924" mass="106082">MEEEFLAYEALAERKRKAALENSHGEGKAKKKSKESDDHVDDDEKRRFEAMLFGFGARRRSRELKKKGRPEGSRKKISPEIRQMLGDATLHYGHGRYEEAISVLHEVIRLQQELPNSYHILGLVHDALGNTEKAMGCYWLAACHNQKDSTLWKLVFTWLIEKGETAWAMSCISEAVKADPNDIRLKYHLASLYLELGNYQRAADSYRQIVQFSPEDVDALKKAAKLYQKSGQIEKSVDILEEHLKSHPSEADFSVIDLLTSMLIEMNAYDKALNHIEHADVLYYSGKELPLNLRIKAGICHIHLGNIEKAEILLVAIQLESVSDHAELITEAADLFKIREHFSTALKFYHMLEANAGGIHNVGCLHLKTAECYLSLNEKEKSIQYFYIALRTLDDNVDARLTLASLLLEDAKDEEAISLLTPPVNLGAENKCENSDTPQAWWLNVRIKMKLCHIYKAKEMIEEFVDTLLPLVETSHQEEAFKHEENHQLIIDLCKTLASLQRYEDAIKIIKLILRLGDNKFPVEKEELYFLGAQIPCNTMDPKLWFDGVRFMVKLHPYRLTTWNRYYKLVSRFEKIYSKHAKFLRNVRAKYEDCVPPIIISGHQFTMISHHQDAAKDYLEAYKLLPEHPLINLCAGTALINIALGLRLQNKHECIAQGLTFLYNNLRLAENSQEAVYNIARAYHHIGMLSLAASYYEKVLATYQKDCRIPGPPNENSSHVEDQKPGYCDLRREAAYNLHLIYKKSRAFGLARQLVCKRCQEKVPAHVSYATTFPFPPELLEDDSDSLFDFDDDKNEDEDAEDHEDEKEEEKLRRKETLKKIRKSNPTVHFAHPVKTSIISLYTYFLSNADCKCYNIMWVDMELGYGSPLEIAGEATDPQSSFTAIMAFYVSGAKPINYKMGAGWQVDMVRHFLRKFSNAGVRIF</sequence>